<evidence type="ECO:0008006" key="4">
    <source>
        <dbReference type="Google" id="ProtNLM"/>
    </source>
</evidence>
<proteinExistence type="predicted"/>
<evidence type="ECO:0000256" key="1">
    <source>
        <dbReference type="SAM" id="MobiDB-lite"/>
    </source>
</evidence>
<comment type="caution">
    <text evidence="2">The sequence shown here is derived from an EMBL/GenBank/DDBJ whole genome shotgun (WGS) entry which is preliminary data.</text>
</comment>
<protein>
    <recommendedName>
        <fullName evidence="4">N-acetyltransferase domain-containing protein</fullName>
    </recommendedName>
</protein>
<name>A0ABR3VE62_HUMIN</name>
<feature type="region of interest" description="Disordered" evidence="1">
    <location>
        <begin position="202"/>
        <end position="221"/>
    </location>
</feature>
<accession>A0ABR3VE62</accession>
<feature type="compositionally biased region" description="Low complexity" evidence="1">
    <location>
        <begin position="14"/>
        <end position="26"/>
    </location>
</feature>
<feature type="region of interest" description="Disordered" evidence="1">
    <location>
        <begin position="94"/>
        <end position="124"/>
    </location>
</feature>
<dbReference type="Proteomes" id="UP001583172">
    <property type="component" value="Unassembled WGS sequence"/>
</dbReference>
<sequence length="324" mass="34759">MEHNSPPPDLKQDSTSSCPSWTLSSPSPIPDAVLRAVHASDQAMYPVDLPYERLRAWIDAAPDLSVYYPPAQPVRNLPPDPEHRVPTTGELVAEEAPSAPTGQGVRVRDGAAASGGDTETCTPARRERAAAGGGVAVVLPLQRRHWDDLLVGKLREAEIDPVCMFPPDGKSEAVEIGGKAEGKEEVGLHVYHIERFGDGLGEVGGGRRAGGGGRESSEKRRPRFSEVALAEVVRRAKARPGWKIVGMSALTATAAGEKTFHTLGFKPTGYREVLVARDMSDPSCASSDEEQRVDMVCVFPGDEMQLGDAVVLSTSKMVVKYDVQ</sequence>
<reference evidence="2 3" key="1">
    <citation type="journal article" date="2024" name="Commun. Biol.">
        <title>Comparative genomic analysis of thermophilic fungi reveals convergent evolutionary adaptations and gene losses.</title>
        <authorList>
            <person name="Steindorff A.S."/>
            <person name="Aguilar-Pontes M.V."/>
            <person name="Robinson A.J."/>
            <person name="Andreopoulos B."/>
            <person name="LaButti K."/>
            <person name="Kuo A."/>
            <person name="Mondo S."/>
            <person name="Riley R."/>
            <person name="Otillar R."/>
            <person name="Haridas S."/>
            <person name="Lipzen A."/>
            <person name="Grimwood J."/>
            <person name="Schmutz J."/>
            <person name="Clum A."/>
            <person name="Reid I.D."/>
            <person name="Moisan M.C."/>
            <person name="Butler G."/>
            <person name="Nguyen T.T.M."/>
            <person name="Dewar K."/>
            <person name="Conant G."/>
            <person name="Drula E."/>
            <person name="Henrissat B."/>
            <person name="Hansel C."/>
            <person name="Singer S."/>
            <person name="Hutchinson M.I."/>
            <person name="de Vries R.P."/>
            <person name="Natvig D.O."/>
            <person name="Powell A.J."/>
            <person name="Tsang A."/>
            <person name="Grigoriev I.V."/>
        </authorList>
    </citation>
    <scope>NUCLEOTIDE SEQUENCE [LARGE SCALE GENOMIC DNA]</scope>
    <source>
        <strain evidence="2 3">CBS 620.91</strain>
    </source>
</reference>
<organism evidence="2 3">
    <name type="scientific">Humicola insolens</name>
    <name type="common">Soft-rot fungus</name>
    <dbReference type="NCBI Taxonomy" id="85995"/>
    <lineage>
        <taxon>Eukaryota</taxon>
        <taxon>Fungi</taxon>
        <taxon>Dikarya</taxon>
        <taxon>Ascomycota</taxon>
        <taxon>Pezizomycotina</taxon>
        <taxon>Sordariomycetes</taxon>
        <taxon>Sordariomycetidae</taxon>
        <taxon>Sordariales</taxon>
        <taxon>Chaetomiaceae</taxon>
        <taxon>Mycothermus</taxon>
    </lineage>
</organism>
<dbReference type="EMBL" id="JAZGSY010000139">
    <property type="protein sequence ID" value="KAL1839807.1"/>
    <property type="molecule type" value="Genomic_DNA"/>
</dbReference>
<feature type="compositionally biased region" description="Gly residues" evidence="1">
    <location>
        <begin position="202"/>
        <end position="214"/>
    </location>
</feature>
<gene>
    <name evidence="2" type="ORF">VTJ49DRAFT_1086</name>
</gene>
<evidence type="ECO:0000313" key="2">
    <source>
        <dbReference type="EMBL" id="KAL1839807.1"/>
    </source>
</evidence>
<feature type="region of interest" description="Disordered" evidence="1">
    <location>
        <begin position="1"/>
        <end position="29"/>
    </location>
</feature>
<keyword evidence="3" id="KW-1185">Reference proteome</keyword>
<evidence type="ECO:0000313" key="3">
    <source>
        <dbReference type="Proteomes" id="UP001583172"/>
    </source>
</evidence>